<reference evidence="12" key="2">
    <citation type="submission" date="2025-08" db="UniProtKB">
        <authorList>
            <consortium name="Ensembl"/>
        </authorList>
    </citation>
    <scope>IDENTIFICATION</scope>
</reference>
<dbReference type="InterPro" id="IPR001356">
    <property type="entry name" value="HD"/>
</dbReference>
<dbReference type="PANTHER" id="PTHR45664:SF11">
    <property type="entry name" value="HOMEOBOX PROTEIN HOX-B3"/>
    <property type="match status" value="1"/>
</dbReference>
<protein>
    <recommendedName>
        <fullName evidence="11">Homeobox domain-containing protein</fullName>
    </recommendedName>
</protein>
<comment type="subcellular location">
    <subcellularLocation>
        <location evidence="2 8 9">Nucleus</location>
    </subcellularLocation>
</comment>
<dbReference type="Gene3D" id="1.10.10.60">
    <property type="entry name" value="Homeodomain-like"/>
    <property type="match status" value="1"/>
</dbReference>
<feature type="domain" description="Homeobox" evidence="11">
    <location>
        <begin position="125"/>
        <end position="172"/>
    </location>
</feature>
<name>A0AAY5F5K3_ELEEL</name>
<evidence type="ECO:0000256" key="10">
    <source>
        <dbReference type="SAM" id="MobiDB-lite"/>
    </source>
</evidence>
<dbReference type="GO" id="GO:0048704">
    <property type="term" value="P:embryonic skeletal system morphogenesis"/>
    <property type="evidence" value="ECO:0007669"/>
    <property type="project" value="TreeGrafter"/>
</dbReference>
<evidence type="ECO:0000256" key="5">
    <source>
        <dbReference type="ARBA" id="ARBA00023125"/>
    </source>
</evidence>
<evidence type="ECO:0000256" key="8">
    <source>
        <dbReference type="PROSITE-ProRule" id="PRU00108"/>
    </source>
</evidence>
<evidence type="ECO:0000313" key="13">
    <source>
        <dbReference type="Proteomes" id="UP000314983"/>
    </source>
</evidence>
<evidence type="ECO:0000256" key="1">
    <source>
        <dbReference type="ARBA" id="ARBA00003263"/>
    </source>
</evidence>
<keyword evidence="13" id="KW-1185">Reference proteome</keyword>
<dbReference type="SMART" id="SM00389">
    <property type="entry name" value="HOX"/>
    <property type="match status" value="1"/>
</dbReference>
<evidence type="ECO:0000256" key="3">
    <source>
        <dbReference type="ARBA" id="ARBA00009107"/>
    </source>
</evidence>
<dbReference type="SUPFAM" id="SSF46689">
    <property type="entry name" value="Homeodomain-like"/>
    <property type="match status" value="1"/>
</dbReference>
<comment type="similarity">
    <text evidence="3">Belongs to the Antp homeobox family.</text>
</comment>
<evidence type="ECO:0000256" key="9">
    <source>
        <dbReference type="RuleBase" id="RU000682"/>
    </source>
</evidence>
<dbReference type="InterPro" id="IPR020479">
    <property type="entry name" value="HD_metazoa"/>
</dbReference>
<organism evidence="12 13">
    <name type="scientific">Electrophorus electricus</name>
    <name type="common">Electric eel</name>
    <name type="synonym">Gymnotus electricus</name>
    <dbReference type="NCBI Taxonomy" id="8005"/>
    <lineage>
        <taxon>Eukaryota</taxon>
        <taxon>Metazoa</taxon>
        <taxon>Chordata</taxon>
        <taxon>Craniata</taxon>
        <taxon>Vertebrata</taxon>
        <taxon>Euteleostomi</taxon>
        <taxon>Actinopterygii</taxon>
        <taxon>Neopterygii</taxon>
        <taxon>Teleostei</taxon>
        <taxon>Ostariophysi</taxon>
        <taxon>Gymnotiformes</taxon>
        <taxon>Gymnotoidei</taxon>
        <taxon>Gymnotidae</taxon>
        <taxon>Electrophorus</taxon>
    </lineage>
</organism>
<accession>A0AAY5F5K3</accession>
<dbReference type="GO" id="GO:0000981">
    <property type="term" value="F:DNA-binding transcription factor activity, RNA polymerase II-specific"/>
    <property type="evidence" value="ECO:0007669"/>
    <property type="project" value="InterPro"/>
</dbReference>
<feature type="region of interest" description="Disordered" evidence="10">
    <location>
        <begin position="46"/>
        <end position="65"/>
    </location>
</feature>
<evidence type="ECO:0000256" key="6">
    <source>
        <dbReference type="ARBA" id="ARBA00023155"/>
    </source>
</evidence>
<proteinExistence type="inferred from homology"/>
<evidence type="ECO:0000256" key="2">
    <source>
        <dbReference type="ARBA" id="ARBA00004123"/>
    </source>
</evidence>
<evidence type="ECO:0000256" key="4">
    <source>
        <dbReference type="ARBA" id="ARBA00022473"/>
    </source>
</evidence>
<reference evidence="12 13" key="1">
    <citation type="submission" date="2020-05" db="EMBL/GenBank/DDBJ databases">
        <title>Electrophorus electricus (electric eel) genome, fEleEle1, primary haplotype.</title>
        <authorList>
            <person name="Myers G."/>
            <person name="Meyer A."/>
            <person name="Fedrigo O."/>
            <person name="Formenti G."/>
            <person name="Rhie A."/>
            <person name="Tracey A."/>
            <person name="Sims Y."/>
            <person name="Jarvis E.D."/>
        </authorList>
    </citation>
    <scope>NUCLEOTIDE SEQUENCE [LARGE SCALE GENOMIC DNA]</scope>
</reference>
<dbReference type="Pfam" id="PF00046">
    <property type="entry name" value="Homeodomain"/>
    <property type="match status" value="1"/>
</dbReference>
<keyword evidence="6 8" id="KW-0371">Homeobox</keyword>
<dbReference type="GeneTree" id="ENSGT00940000159522"/>
<dbReference type="CDD" id="cd00086">
    <property type="entry name" value="homeodomain"/>
    <property type="match status" value="1"/>
</dbReference>
<dbReference type="Ensembl" id="ENSEEET00000054183.1">
    <property type="protein sequence ID" value="ENSEEEP00000064174.1"/>
    <property type="gene ID" value="ENSEEEG00000024774.1"/>
</dbReference>
<dbReference type="GO" id="GO:0009952">
    <property type="term" value="P:anterior/posterior pattern specification"/>
    <property type="evidence" value="ECO:0007669"/>
    <property type="project" value="TreeGrafter"/>
</dbReference>
<dbReference type="PROSITE" id="PS50071">
    <property type="entry name" value="HOMEOBOX_2"/>
    <property type="match status" value="1"/>
</dbReference>
<dbReference type="InterPro" id="IPR017970">
    <property type="entry name" value="Homeobox_CS"/>
</dbReference>
<dbReference type="PRINTS" id="PR00024">
    <property type="entry name" value="HOMEOBOX"/>
</dbReference>
<dbReference type="PROSITE" id="PS00027">
    <property type="entry name" value="HOMEOBOX_1"/>
    <property type="match status" value="1"/>
</dbReference>
<evidence type="ECO:0000256" key="7">
    <source>
        <dbReference type="ARBA" id="ARBA00023242"/>
    </source>
</evidence>
<dbReference type="AlphaFoldDB" id="A0AAY5F5K3"/>
<evidence type="ECO:0000259" key="11">
    <source>
        <dbReference type="PROSITE" id="PS50071"/>
    </source>
</evidence>
<dbReference type="GO" id="GO:0000978">
    <property type="term" value="F:RNA polymerase II cis-regulatory region sequence-specific DNA binding"/>
    <property type="evidence" value="ECO:0007669"/>
    <property type="project" value="TreeGrafter"/>
</dbReference>
<comment type="function">
    <text evidence="1">Sequence-specific transcription factor which is part of a developmental regulatory system that provides cells with specific positional identities on the anterior-posterior axis.</text>
</comment>
<reference evidence="12" key="3">
    <citation type="submission" date="2025-09" db="UniProtKB">
        <authorList>
            <consortium name="Ensembl"/>
        </authorList>
    </citation>
    <scope>IDENTIFICATION</scope>
</reference>
<dbReference type="InterPro" id="IPR009057">
    <property type="entry name" value="Homeodomain-like_sf"/>
</dbReference>
<evidence type="ECO:0000313" key="12">
    <source>
        <dbReference type="Ensembl" id="ENSEEEP00000064174.1"/>
    </source>
</evidence>
<sequence>MASQENNGQQRNVCSQLYLGNDIQNNQKTKDRTRLSFPSERYQSFTASPLQVSGPTPRSNSLQSGDMSTDLKIDFTFDSKRLFPWMSKKIIKQKSPSCNDGGYNRFELSLVDQIHNKPRLKPFAQLLELEKEFHFNRYLCRSRRLEMANLLNVSERQIKIWFQNRRMKYKKEDKLKRMAPSTNASRPLSPRMIIRDSLKSLTEINIDSQSVNSPQHDVYNVFKNSADSSSYAQNRKPTNGPYCRFLNDGSGLTFDSHNCSYCVEDNNGAFMTSIVPQVHKFSHSPQLM</sequence>
<dbReference type="Proteomes" id="UP000314983">
    <property type="component" value="Chromosome 14"/>
</dbReference>
<keyword evidence="4" id="KW-0217">Developmental protein</keyword>
<dbReference type="PANTHER" id="PTHR45664">
    <property type="entry name" value="PROTEIN ZERKNUELLT 1-RELATED"/>
    <property type="match status" value="1"/>
</dbReference>
<keyword evidence="5 8" id="KW-0238">DNA-binding</keyword>
<keyword evidence="7 8" id="KW-0539">Nucleus</keyword>
<feature type="DNA-binding region" description="Homeobox" evidence="8">
    <location>
        <begin position="127"/>
        <end position="173"/>
    </location>
</feature>
<dbReference type="GO" id="GO:0005634">
    <property type="term" value="C:nucleus"/>
    <property type="evidence" value="ECO:0007669"/>
    <property type="project" value="UniProtKB-SubCell"/>
</dbReference>